<proteinExistence type="predicted"/>
<evidence type="ECO:0000256" key="1">
    <source>
        <dbReference type="SAM" id="SignalP"/>
    </source>
</evidence>
<dbReference type="InterPro" id="IPR011992">
    <property type="entry name" value="EF-hand-dom_pair"/>
</dbReference>
<reference evidence="3 4" key="1">
    <citation type="submission" date="2017-09" db="EMBL/GenBank/DDBJ databases">
        <authorList>
            <person name="Ehlers B."/>
            <person name="Leendertz F.H."/>
        </authorList>
    </citation>
    <scope>NUCLEOTIDE SEQUENCE [LARGE SCALE GENOMIC DNA]</scope>
    <source>
        <strain evidence="3 4">USBA 140</strain>
    </source>
</reference>
<dbReference type="InterPro" id="IPR018247">
    <property type="entry name" value="EF_Hand_1_Ca_BS"/>
</dbReference>
<evidence type="ECO:0000313" key="3">
    <source>
        <dbReference type="EMBL" id="SOD89878.1"/>
    </source>
</evidence>
<evidence type="ECO:0000259" key="2">
    <source>
        <dbReference type="PROSITE" id="PS50222"/>
    </source>
</evidence>
<name>A0A286G320_9PROT</name>
<dbReference type="InterPro" id="IPR002048">
    <property type="entry name" value="EF_hand_dom"/>
</dbReference>
<gene>
    <name evidence="3" type="ORF">SAMN05421508_101366</name>
</gene>
<feature type="domain" description="EF-hand" evidence="2">
    <location>
        <begin position="106"/>
        <end position="141"/>
    </location>
</feature>
<dbReference type="OrthoDB" id="113323at2"/>
<dbReference type="RefSeq" id="WP_097277258.1">
    <property type="nucleotide sequence ID" value="NZ_OCNJ01000001.1"/>
</dbReference>
<feature type="chain" id="PRO_5013080830" evidence="1">
    <location>
        <begin position="23"/>
        <end position="145"/>
    </location>
</feature>
<feature type="signal peptide" evidence="1">
    <location>
        <begin position="1"/>
        <end position="22"/>
    </location>
</feature>
<dbReference type="GO" id="GO:0005509">
    <property type="term" value="F:calcium ion binding"/>
    <property type="evidence" value="ECO:0007669"/>
    <property type="project" value="InterPro"/>
</dbReference>
<dbReference type="AlphaFoldDB" id="A0A286G320"/>
<feature type="domain" description="EF-hand" evidence="2">
    <location>
        <begin position="43"/>
        <end position="78"/>
    </location>
</feature>
<dbReference type="Pfam" id="PF13202">
    <property type="entry name" value="EF-hand_5"/>
    <property type="match status" value="3"/>
</dbReference>
<dbReference type="EMBL" id="OCNJ01000001">
    <property type="protein sequence ID" value="SOD89878.1"/>
    <property type="molecule type" value="Genomic_DNA"/>
</dbReference>
<organism evidence="3 4">
    <name type="scientific">Caenispirillum bisanense</name>
    <dbReference type="NCBI Taxonomy" id="414052"/>
    <lineage>
        <taxon>Bacteria</taxon>
        <taxon>Pseudomonadati</taxon>
        <taxon>Pseudomonadota</taxon>
        <taxon>Alphaproteobacteria</taxon>
        <taxon>Rhodospirillales</taxon>
        <taxon>Novispirillaceae</taxon>
        <taxon>Caenispirillum</taxon>
    </lineage>
</organism>
<dbReference type="SUPFAM" id="SSF47473">
    <property type="entry name" value="EF-hand"/>
    <property type="match status" value="1"/>
</dbReference>
<dbReference type="Proteomes" id="UP000219621">
    <property type="component" value="Unassembled WGS sequence"/>
</dbReference>
<sequence length="145" mass="15498">MPRRLCLSALAFAGAIAGPVAAGAQTDDVWRRMAEGGSITVAEVRANSTRAFRAIDQDRDGIVTGREFAAFPLPAGLGGFADRPELRADLFDRIDLNSDGRIAAAEWEDAVREDVSIADADDDGQVTLEELSQADLGTVILDFFD</sequence>
<keyword evidence="4" id="KW-1185">Reference proteome</keyword>
<dbReference type="PROSITE" id="PS50222">
    <property type="entry name" value="EF_HAND_2"/>
    <property type="match status" value="2"/>
</dbReference>
<keyword evidence="1" id="KW-0732">Signal</keyword>
<dbReference type="Gene3D" id="1.10.238.10">
    <property type="entry name" value="EF-hand"/>
    <property type="match status" value="1"/>
</dbReference>
<dbReference type="PROSITE" id="PS00018">
    <property type="entry name" value="EF_HAND_1"/>
    <property type="match status" value="2"/>
</dbReference>
<accession>A0A286G320</accession>
<protein>
    <submittedName>
        <fullName evidence="3">EF hand</fullName>
    </submittedName>
</protein>
<evidence type="ECO:0000313" key="4">
    <source>
        <dbReference type="Proteomes" id="UP000219621"/>
    </source>
</evidence>